<dbReference type="Proteomes" id="UP000494206">
    <property type="component" value="Unassembled WGS sequence"/>
</dbReference>
<dbReference type="EMBL" id="CADEPM010000007">
    <property type="protein sequence ID" value="CAB3408751.1"/>
    <property type="molecule type" value="Genomic_DNA"/>
</dbReference>
<accession>A0A8S1FCQ4</accession>
<dbReference type="AlphaFoldDB" id="A0A8S1FCQ4"/>
<reference evidence="1 2" key="1">
    <citation type="submission" date="2020-04" db="EMBL/GenBank/DDBJ databases">
        <authorList>
            <person name="Laetsch R D."/>
            <person name="Stevens L."/>
            <person name="Kumar S."/>
            <person name="Blaxter L. M."/>
        </authorList>
    </citation>
    <scope>NUCLEOTIDE SEQUENCE [LARGE SCALE GENOMIC DNA]</scope>
</reference>
<evidence type="ECO:0000313" key="2">
    <source>
        <dbReference type="Proteomes" id="UP000494206"/>
    </source>
</evidence>
<protein>
    <submittedName>
        <fullName evidence="1">Uncharacterized protein</fullName>
    </submittedName>
</protein>
<name>A0A8S1FCQ4_9PELO</name>
<organism evidence="1 2">
    <name type="scientific">Caenorhabditis bovis</name>
    <dbReference type="NCBI Taxonomy" id="2654633"/>
    <lineage>
        <taxon>Eukaryota</taxon>
        <taxon>Metazoa</taxon>
        <taxon>Ecdysozoa</taxon>
        <taxon>Nematoda</taxon>
        <taxon>Chromadorea</taxon>
        <taxon>Rhabditida</taxon>
        <taxon>Rhabditina</taxon>
        <taxon>Rhabditomorpha</taxon>
        <taxon>Rhabditoidea</taxon>
        <taxon>Rhabditidae</taxon>
        <taxon>Peloderinae</taxon>
        <taxon>Caenorhabditis</taxon>
    </lineage>
</organism>
<keyword evidence="2" id="KW-1185">Reference proteome</keyword>
<evidence type="ECO:0000313" key="1">
    <source>
        <dbReference type="EMBL" id="CAB3408751.1"/>
    </source>
</evidence>
<comment type="caution">
    <text evidence="1">The sequence shown here is derived from an EMBL/GenBank/DDBJ whole genome shotgun (WGS) entry which is preliminary data.</text>
</comment>
<sequence length="193" mass="22222">MMILMIPSGYALQPIGINLIPNALDIVNAVIDPGEWLQMINEGNHSDSCLRLWLMTIISIVYERSTARMPRTPPLFSRRYLRRLDETRVIEKSCICLWTAFKGNCLEMDSQGIAEHIHNCLFWNLNTTCSALEERIVEELISDNQLIRKSALKKLTPYRTFFRSFVSTFNAIVQQHSPIPQRIPAVTFLLIDI</sequence>
<gene>
    <name evidence="1" type="ORF">CBOVIS_LOCUS10492</name>
</gene>
<proteinExistence type="predicted"/>